<dbReference type="GO" id="GO:0016301">
    <property type="term" value="F:kinase activity"/>
    <property type="evidence" value="ECO:0007669"/>
    <property type="project" value="UniProtKB-KW"/>
</dbReference>
<proteinExistence type="predicted"/>
<dbReference type="Proteomes" id="UP000652219">
    <property type="component" value="Unassembled WGS sequence"/>
</dbReference>
<comment type="caution">
    <text evidence="1">The sequence shown here is derived from an EMBL/GenBank/DDBJ whole genome shotgun (WGS) entry which is preliminary data.</text>
</comment>
<evidence type="ECO:0000313" key="1">
    <source>
        <dbReference type="EMBL" id="KAF6802520.1"/>
    </source>
</evidence>
<evidence type="ECO:0000313" key="2">
    <source>
        <dbReference type="Proteomes" id="UP000652219"/>
    </source>
</evidence>
<dbReference type="EMBL" id="WIGN01000268">
    <property type="protein sequence ID" value="KAF6802520.1"/>
    <property type="molecule type" value="Genomic_DNA"/>
</dbReference>
<accession>A0A8H6MNJ7</accession>
<keyword evidence="1" id="KW-0808">Transferase</keyword>
<sequence length="123" mass="13437">MTALQLLRGRFPELAKMTVASRRVHTRRPYGSIGSAAISASQTESQSRTRVGADLKPIPVLGALTGSLIIWPANQVEFVPAPARPLEAAETKLDDKRNFLQLIRALTWGLNVRPVARDLLQGP</sequence>
<dbReference type="AlphaFoldDB" id="A0A8H6MNJ7"/>
<protein>
    <submittedName>
        <fullName evidence="1">CMGC/SRPK protein kinase</fullName>
    </submittedName>
</protein>
<organism evidence="1 2">
    <name type="scientific">Colletotrichum sojae</name>
    <dbReference type="NCBI Taxonomy" id="2175907"/>
    <lineage>
        <taxon>Eukaryota</taxon>
        <taxon>Fungi</taxon>
        <taxon>Dikarya</taxon>
        <taxon>Ascomycota</taxon>
        <taxon>Pezizomycotina</taxon>
        <taxon>Sordariomycetes</taxon>
        <taxon>Hypocreomycetidae</taxon>
        <taxon>Glomerellales</taxon>
        <taxon>Glomerellaceae</taxon>
        <taxon>Colletotrichum</taxon>
        <taxon>Colletotrichum orchidearum species complex</taxon>
    </lineage>
</organism>
<keyword evidence="2" id="KW-1185">Reference proteome</keyword>
<keyword evidence="1" id="KW-0418">Kinase</keyword>
<name>A0A8H6MNJ7_9PEZI</name>
<reference evidence="1 2" key="1">
    <citation type="journal article" date="2020" name="Phytopathology">
        <title>Genome Sequence Resources of Colletotrichum truncatum, C. plurivorum, C. musicola, and C. sojae: Four Species Pathogenic to Soybean (Glycine max).</title>
        <authorList>
            <person name="Rogerio F."/>
            <person name="Boufleur T.R."/>
            <person name="Ciampi-Guillardi M."/>
            <person name="Sukno S.A."/>
            <person name="Thon M.R."/>
            <person name="Massola Junior N.S."/>
            <person name="Baroncelli R."/>
        </authorList>
    </citation>
    <scope>NUCLEOTIDE SEQUENCE [LARGE SCALE GENOMIC DNA]</scope>
    <source>
        <strain evidence="1 2">LFN0009</strain>
    </source>
</reference>
<gene>
    <name evidence="1" type="ORF">CSOJ01_11527</name>
</gene>